<reference evidence="1" key="2">
    <citation type="submission" date="2025-09" db="UniProtKB">
        <authorList>
            <consortium name="EnsemblPlants"/>
        </authorList>
    </citation>
    <scope>IDENTIFICATION</scope>
</reference>
<dbReference type="EnsemblPlants" id="AVESA.00010b.r2.6CG1117900.1">
    <property type="protein sequence ID" value="AVESA.00010b.r2.6CG1117900.1.CDS"/>
    <property type="gene ID" value="AVESA.00010b.r2.6CG1117900"/>
</dbReference>
<reference evidence="1" key="1">
    <citation type="submission" date="2021-05" db="EMBL/GenBank/DDBJ databases">
        <authorList>
            <person name="Scholz U."/>
            <person name="Mascher M."/>
            <person name="Fiebig A."/>
        </authorList>
    </citation>
    <scope>NUCLEOTIDE SEQUENCE [LARGE SCALE GENOMIC DNA]</scope>
</reference>
<evidence type="ECO:0000313" key="1">
    <source>
        <dbReference type="EnsemblPlants" id="AVESA.00010b.r2.6CG1117900.1.CDS"/>
    </source>
</evidence>
<evidence type="ECO:0000313" key="2">
    <source>
        <dbReference type="Proteomes" id="UP001732700"/>
    </source>
</evidence>
<accession>A0ACD5Z2K0</accession>
<dbReference type="Proteomes" id="UP001732700">
    <property type="component" value="Chromosome 6C"/>
</dbReference>
<proteinExistence type="predicted"/>
<sequence>MWKKILEATKKVASAAPKLAPAAPELATRKRPSSTRRPDVSPATNVTPAALLRLEQAAVSKNTTLPSALPHALANDREDEDTSRDFTKEILSILNGPADAEESGGTEAALEESEDAEDVISNKILEMEWFAGSQPSNTSTQYRKEVAREKKKRYIFKNTESRRFTRLMHMCADKLGTESALEFFGRLGRETGIKEFNALIRVCLDKARACEDIDSAVEHIFRAYRLFEMIKDRGFQIEEDSYGPFLLYLVDVDLLEEFEMFSAFFKDANPRSDSRIAYYEMLLLIRAQDEENIRELCLSVEDCNEEAHYGMAESYMLAFAESNRKMDFVRFLELLDPRKLSGSKYISSIFKYMGRFELENYAEKLLREMTSKVCADGKVSSLTFDYAANIPNIVAEDVIATFNKWQEKFELAPSVGAYDRIISFCCSSSKISLALDVAERLCKSNPNVSIELLNPIIQACEQSYELHMVRPLYDLMSRHKLKLKNETFRSMISLSVKIKDFDGAYNILSDAEESGETSTVTLYNIIMAGYFREKNHNGAQRVIAEMQSAGVKPDSETFSYLILNCDSEEKVSKYLDELREDGIQMTKHAYMALINAYSRLGNFDMAKQVVLDNEISPKYLSEVKSALVGALASNGKVSDGLDIFDEIKQSGGCLEPKAAVALIEHTQTEGELDRLYQLLEELCEPSMWFDGCSRVLQYCVQHHHSDAAVDLLRQLKERSEMSTYMVVDQVFCQIWEMEPVNLDVGMELLRAVKELGLNVSRTSLDFLLSTCVKAKDSQRAKQIWAEYESSGLPHTMLTSLRMCQALFSSGQWRPARKLLRTIPKDDPHVRCIIDYCLRTYRKQGGKRRIRPSPEKTTTAKV</sequence>
<name>A0ACD5Z2K0_AVESA</name>
<keyword evidence="2" id="KW-1185">Reference proteome</keyword>
<protein>
    <submittedName>
        <fullName evidence="1">Uncharacterized protein</fullName>
    </submittedName>
</protein>
<organism evidence="1 2">
    <name type="scientific">Avena sativa</name>
    <name type="common">Oat</name>
    <dbReference type="NCBI Taxonomy" id="4498"/>
    <lineage>
        <taxon>Eukaryota</taxon>
        <taxon>Viridiplantae</taxon>
        <taxon>Streptophyta</taxon>
        <taxon>Embryophyta</taxon>
        <taxon>Tracheophyta</taxon>
        <taxon>Spermatophyta</taxon>
        <taxon>Magnoliopsida</taxon>
        <taxon>Liliopsida</taxon>
        <taxon>Poales</taxon>
        <taxon>Poaceae</taxon>
        <taxon>BOP clade</taxon>
        <taxon>Pooideae</taxon>
        <taxon>Poodae</taxon>
        <taxon>Poeae</taxon>
        <taxon>Poeae Chloroplast Group 1 (Aveneae type)</taxon>
        <taxon>Aveninae</taxon>
        <taxon>Avena</taxon>
    </lineage>
</organism>